<dbReference type="AlphaFoldDB" id="A0A1B2I691"/>
<gene>
    <name evidence="8" type="ORF">BED41_10680</name>
</gene>
<keyword evidence="5" id="KW-0804">Transcription</keyword>
<evidence type="ECO:0000256" key="6">
    <source>
        <dbReference type="ARBA" id="ARBA00029924"/>
    </source>
</evidence>
<dbReference type="InterPro" id="IPR036161">
    <property type="entry name" value="RPB6/omega-like_sf"/>
</dbReference>
<dbReference type="GO" id="GO:0000428">
    <property type="term" value="C:DNA-directed RNA polymerase complex"/>
    <property type="evidence" value="ECO:0007669"/>
    <property type="project" value="UniProtKB-KW"/>
</dbReference>
<dbReference type="GO" id="GO:0003899">
    <property type="term" value="F:DNA-directed RNA polymerase activity"/>
    <property type="evidence" value="ECO:0007669"/>
    <property type="project" value="UniProtKB-EC"/>
</dbReference>
<comment type="catalytic activity">
    <reaction evidence="7">
        <text>RNA(n) + a ribonucleoside 5'-triphosphate = RNA(n+1) + diphosphate</text>
        <dbReference type="Rhea" id="RHEA:21248"/>
        <dbReference type="Rhea" id="RHEA-COMP:14527"/>
        <dbReference type="Rhea" id="RHEA-COMP:17342"/>
        <dbReference type="ChEBI" id="CHEBI:33019"/>
        <dbReference type="ChEBI" id="CHEBI:61557"/>
        <dbReference type="ChEBI" id="CHEBI:140395"/>
        <dbReference type="EC" id="2.7.7.6"/>
    </reaction>
</comment>
<reference evidence="8" key="1">
    <citation type="submission" date="2016-08" db="EMBL/GenBank/DDBJ databases">
        <title>Complete genome of Cloacibacillus porcorum.</title>
        <authorList>
            <person name="Looft T."/>
            <person name="Bayles D.O."/>
            <person name="Alt D.P."/>
        </authorList>
    </citation>
    <scope>NUCLEOTIDE SEQUENCE [LARGE SCALE GENOMIC DNA]</scope>
    <source>
        <strain evidence="8">CL-84</strain>
    </source>
</reference>
<dbReference type="Gene3D" id="3.90.940.10">
    <property type="match status" value="1"/>
</dbReference>
<dbReference type="GO" id="GO:0003677">
    <property type="term" value="F:DNA binding"/>
    <property type="evidence" value="ECO:0007669"/>
    <property type="project" value="InterPro"/>
</dbReference>
<dbReference type="Proteomes" id="UP000093044">
    <property type="component" value="Chromosome"/>
</dbReference>
<evidence type="ECO:0000256" key="4">
    <source>
        <dbReference type="ARBA" id="ARBA00022478"/>
    </source>
</evidence>
<evidence type="ECO:0000256" key="2">
    <source>
        <dbReference type="ARBA" id="ARBA00012418"/>
    </source>
</evidence>
<dbReference type="SUPFAM" id="SSF63562">
    <property type="entry name" value="RPB6/omega subunit-like"/>
    <property type="match status" value="1"/>
</dbReference>
<name>A0A1B2I691_9BACT</name>
<evidence type="ECO:0000256" key="3">
    <source>
        <dbReference type="ARBA" id="ARBA00013725"/>
    </source>
</evidence>
<keyword evidence="9" id="KW-1185">Reference proteome</keyword>
<comment type="similarity">
    <text evidence="1">Belongs to the RNA polymerase subunit omega family.</text>
</comment>
<evidence type="ECO:0000313" key="9">
    <source>
        <dbReference type="Proteomes" id="UP000093044"/>
    </source>
</evidence>
<dbReference type="SMART" id="SM01409">
    <property type="entry name" value="RNA_pol_Rpb6"/>
    <property type="match status" value="1"/>
</dbReference>
<protein>
    <recommendedName>
        <fullName evidence="3">DNA-directed RNA polymerase subunit omega</fullName>
        <ecNumber evidence="2">2.7.7.6</ecNumber>
    </recommendedName>
    <alternativeName>
        <fullName evidence="6">Transcriptase subunit omega</fullName>
    </alternativeName>
</protein>
<keyword evidence="4 8" id="KW-0240">DNA-directed RNA polymerase</keyword>
<evidence type="ECO:0000256" key="5">
    <source>
        <dbReference type="ARBA" id="ARBA00023163"/>
    </source>
</evidence>
<dbReference type="GeneID" id="83058311"/>
<evidence type="ECO:0000313" key="8">
    <source>
        <dbReference type="EMBL" id="ANZ45492.1"/>
    </source>
</evidence>
<dbReference type="KEGG" id="cpor:BED41_10680"/>
<sequence length="74" mass="8442">MIYMDLEKIYRERDIPNKYILTLVIAARARQLSERKDLGGDEKYISKAVSDVTDGKISYKIIDPLPKTENVPAA</sequence>
<evidence type="ECO:0000256" key="7">
    <source>
        <dbReference type="ARBA" id="ARBA00048552"/>
    </source>
</evidence>
<dbReference type="EC" id="2.7.7.6" evidence="2"/>
<dbReference type="InterPro" id="IPR006110">
    <property type="entry name" value="Pol_omega/Rpo6/RPB6"/>
</dbReference>
<dbReference type="OrthoDB" id="5545at2"/>
<proteinExistence type="inferred from homology"/>
<dbReference type="RefSeq" id="WP_066745878.1">
    <property type="nucleotide sequence ID" value="NZ_CALCLR010000030.1"/>
</dbReference>
<organism evidence="8 9">
    <name type="scientific">Cloacibacillus porcorum</name>
    <dbReference type="NCBI Taxonomy" id="1197717"/>
    <lineage>
        <taxon>Bacteria</taxon>
        <taxon>Thermotogati</taxon>
        <taxon>Synergistota</taxon>
        <taxon>Synergistia</taxon>
        <taxon>Synergistales</taxon>
        <taxon>Synergistaceae</taxon>
        <taxon>Cloacibacillus</taxon>
    </lineage>
</organism>
<dbReference type="EMBL" id="CP016757">
    <property type="protein sequence ID" value="ANZ45492.1"/>
    <property type="molecule type" value="Genomic_DNA"/>
</dbReference>
<evidence type="ECO:0000256" key="1">
    <source>
        <dbReference type="ARBA" id="ARBA00006711"/>
    </source>
</evidence>
<dbReference type="STRING" id="1197717.BED41_10680"/>
<dbReference type="Pfam" id="PF01192">
    <property type="entry name" value="RNA_pol_Rpb6"/>
    <property type="match status" value="1"/>
</dbReference>
<accession>A0A1B2I691</accession>
<dbReference type="GO" id="GO:0006351">
    <property type="term" value="P:DNA-templated transcription"/>
    <property type="evidence" value="ECO:0007669"/>
    <property type="project" value="InterPro"/>
</dbReference>